<dbReference type="EMBL" id="METE01000002">
    <property type="protein sequence ID" value="OGB85617.1"/>
    <property type="molecule type" value="Genomic_DNA"/>
</dbReference>
<dbReference type="PANTHER" id="PTHR45947:SF3">
    <property type="entry name" value="SULFOQUINOVOSYL TRANSFERASE SQD2"/>
    <property type="match status" value="1"/>
</dbReference>
<name>A0A1F4PPK7_UNCK3</name>
<dbReference type="GO" id="GO:0016757">
    <property type="term" value="F:glycosyltransferase activity"/>
    <property type="evidence" value="ECO:0007669"/>
    <property type="project" value="InterPro"/>
</dbReference>
<dbReference type="Pfam" id="PF00534">
    <property type="entry name" value="Glycos_transf_1"/>
    <property type="match status" value="1"/>
</dbReference>
<dbReference type="AlphaFoldDB" id="A0A1F4PPK7"/>
<evidence type="ECO:0000313" key="2">
    <source>
        <dbReference type="EMBL" id="OGB85617.1"/>
    </source>
</evidence>
<gene>
    <name evidence="2" type="ORF">A2994_01095</name>
</gene>
<evidence type="ECO:0000313" key="3">
    <source>
        <dbReference type="Proteomes" id="UP000179010"/>
    </source>
</evidence>
<dbReference type="SUPFAM" id="SSF53756">
    <property type="entry name" value="UDP-Glycosyltransferase/glycogen phosphorylase"/>
    <property type="match status" value="1"/>
</dbReference>
<reference evidence="2 3" key="1">
    <citation type="journal article" date="2016" name="Nat. Commun.">
        <title>Thousands of microbial genomes shed light on interconnected biogeochemical processes in an aquifer system.</title>
        <authorList>
            <person name="Anantharaman K."/>
            <person name="Brown C.T."/>
            <person name="Hug L.A."/>
            <person name="Sharon I."/>
            <person name="Castelle C.J."/>
            <person name="Probst A.J."/>
            <person name="Thomas B.C."/>
            <person name="Singh A."/>
            <person name="Wilkins M.J."/>
            <person name="Karaoz U."/>
            <person name="Brodie E.L."/>
            <person name="Williams K.H."/>
            <person name="Hubbard S.S."/>
            <person name="Banfield J.F."/>
        </authorList>
    </citation>
    <scope>NUCLEOTIDE SEQUENCE [LARGE SCALE GENOMIC DNA]</scope>
</reference>
<feature type="domain" description="Glycosyl transferase family 1" evidence="1">
    <location>
        <begin position="189"/>
        <end position="332"/>
    </location>
</feature>
<dbReference type="Gene3D" id="3.40.50.2000">
    <property type="entry name" value="Glycogen Phosphorylase B"/>
    <property type="match status" value="2"/>
</dbReference>
<accession>A0A1F4PPK7</accession>
<evidence type="ECO:0000259" key="1">
    <source>
        <dbReference type="Pfam" id="PF00534"/>
    </source>
</evidence>
<proteinExistence type="predicted"/>
<dbReference type="STRING" id="1798539.A2994_01095"/>
<dbReference type="InterPro" id="IPR001296">
    <property type="entry name" value="Glyco_trans_1"/>
</dbReference>
<sequence>MKLALVHDFLVNFGGAEKVTLTLAEMFPDAPIYTLLYHHKLDRLFANKKIIVSPLQFWFKTFRIPVRFLLPWMAGAVENFNFSGYDLVISSNNSFAGGIITEPETIHISYCHSPTRYLWDAYHTYVDEQRLPGWAKTIIKKLLHNLRIWDKLSAGRPSIYLANSTHVKKRIHKYYRRDAQVVYPPVDTHKIIPKKSNAGYFLVLSRLSGYKRIDRAILACNALKLPLVIIGEGEARKNLERLAGPTIEFLGWQSDQSKLEYLRNARALLFPGEEDFGIVPVEAQAAGKPVIAYGVGGARESVMDGVTGLFFDEPTTESLTIAIRRFITMEKKFDWREISQHAQKFSREKFKQDIMTIVNQQLKIKN</sequence>
<protein>
    <recommendedName>
        <fullName evidence="1">Glycosyl transferase family 1 domain-containing protein</fullName>
    </recommendedName>
</protein>
<dbReference type="PANTHER" id="PTHR45947">
    <property type="entry name" value="SULFOQUINOVOSYL TRANSFERASE SQD2"/>
    <property type="match status" value="1"/>
</dbReference>
<organism evidence="2 3">
    <name type="scientific">candidate division Kazan bacterium RIFCSPLOWO2_01_FULL_48_13</name>
    <dbReference type="NCBI Taxonomy" id="1798539"/>
    <lineage>
        <taxon>Bacteria</taxon>
        <taxon>Bacteria division Kazan-3B-28</taxon>
    </lineage>
</organism>
<comment type="caution">
    <text evidence="2">The sequence shown here is derived from an EMBL/GenBank/DDBJ whole genome shotgun (WGS) entry which is preliminary data.</text>
</comment>
<dbReference type="Proteomes" id="UP000179010">
    <property type="component" value="Unassembled WGS sequence"/>
</dbReference>
<dbReference type="InterPro" id="IPR050194">
    <property type="entry name" value="Glycosyltransferase_grp1"/>
</dbReference>